<proteinExistence type="predicted"/>
<dbReference type="GO" id="GO:0003723">
    <property type="term" value="F:RNA binding"/>
    <property type="evidence" value="ECO:0007669"/>
    <property type="project" value="InterPro"/>
</dbReference>
<name>A0A1I0ZI91_9ACTN</name>
<accession>A0A1I0ZI91</accession>
<reference evidence="3 6" key="2">
    <citation type="submission" date="2017-12" db="EMBL/GenBank/DDBJ databases">
        <title>Pharmacopeia of the Arctic Ocean.</title>
        <authorList>
            <person name="Collins E."/>
            <person name="Ducluzeau A.-L."/>
        </authorList>
    </citation>
    <scope>NUCLEOTIDE SEQUENCE [LARGE SCALE GENOMIC DNA]</scope>
    <source>
        <strain evidence="3 6">DSM 23325</strain>
    </source>
</reference>
<feature type="domain" description="ANTAR" evidence="2">
    <location>
        <begin position="24"/>
        <end position="85"/>
    </location>
</feature>
<keyword evidence="6" id="KW-1185">Reference proteome</keyword>
<dbReference type="STRING" id="748909.SAMN05192575_105295"/>
<dbReference type="PROSITE" id="PS50921">
    <property type="entry name" value="ANTAR"/>
    <property type="match status" value="1"/>
</dbReference>
<dbReference type="RefSeq" id="WP_091199106.1">
    <property type="nucleotide sequence ID" value="NZ_FOKC01000005.1"/>
</dbReference>
<dbReference type="Proteomes" id="UP000199113">
    <property type="component" value="Unassembled WGS sequence"/>
</dbReference>
<dbReference type="Gene3D" id="1.10.10.10">
    <property type="entry name" value="Winged helix-like DNA-binding domain superfamily/Winged helix DNA-binding domain"/>
    <property type="match status" value="1"/>
</dbReference>
<evidence type="ECO:0000256" key="1">
    <source>
        <dbReference type="SAM" id="MobiDB-lite"/>
    </source>
</evidence>
<dbReference type="Proteomes" id="UP000233565">
    <property type="component" value="Unassembled WGS sequence"/>
</dbReference>
<dbReference type="InterPro" id="IPR011006">
    <property type="entry name" value="CheY-like_superfamily"/>
</dbReference>
<sequence length="124" mass="13234">MSGKHFPSGEPSQPQQATDDSGAPETLRDEVAHLHEAMKSQRDIGMAIGLVSARFSCSTEQAWRTILRVSQDSNTKVREVARVLVSTHDGSADAESLTLLGTFVHHLPPSGWPVGTTTGDDAAP</sequence>
<reference evidence="4" key="1">
    <citation type="submission" date="2016-10" db="EMBL/GenBank/DDBJ databases">
        <authorList>
            <person name="de Groot N.N."/>
        </authorList>
    </citation>
    <scope>NUCLEOTIDE SEQUENCE [LARGE SCALE GENOMIC DNA]</scope>
    <source>
        <strain evidence="4">CGMCC 1.10697</strain>
    </source>
</reference>
<feature type="compositionally biased region" description="Polar residues" evidence="1">
    <location>
        <begin position="10"/>
        <end position="19"/>
    </location>
</feature>
<gene>
    <name evidence="3" type="ORF">CXG46_11555</name>
    <name evidence="4" type="ORF">SAMN05192575_105295</name>
</gene>
<dbReference type="EMBL" id="FOKC01000005">
    <property type="protein sequence ID" value="SFB24250.1"/>
    <property type="molecule type" value="Genomic_DNA"/>
</dbReference>
<dbReference type="EMBL" id="PJBV01000017">
    <property type="protein sequence ID" value="PKH40624.1"/>
    <property type="molecule type" value="Genomic_DNA"/>
</dbReference>
<dbReference type="InterPro" id="IPR005561">
    <property type="entry name" value="ANTAR"/>
</dbReference>
<evidence type="ECO:0000259" key="2">
    <source>
        <dbReference type="PROSITE" id="PS50921"/>
    </source>
</evidence>
<evidence type="ECO:0000313" key="4">
    <source>
        <dbReference type="EMBL" id="SFB24250.1"/>
    </source>
</evidence>
<dbReference type="OrthoDB" id="3785328at2"/>
<dbReference type="SMART" id="SM01012">
    <property type="entry name" value="ANTAR"/>
    <property type="match status" value="1"/>
</dbReference>
<dbReference type="SUPFAM" id="SSF52172">
    <property type="entry name" value="CheY-like"/>
    <property type="match status" value="1"/>
</dbReference>
<dbReference type="Pfam" id="PF03861">
    <property type="entry name" value="ANTAR"/>
    <property type="match status" value="1"/>
</dbReference>
<organism evidence="4 5">
    <name type="scientific">Nocardioides alpinus</name>
    <dbReference type="NCBI Taxonomy" id="748909"/>
    <lineage>
        <taxon>Bacteria</taxon>
        <taxon>Bacillati</taxon>
        <taxon>Actinomycetota</taxon>
        <taxon>Actinomycetes</taxon>
        <taxon>Propionibacteriales</taxon>
        <taxon>Nocardioidaceae</taxon>
        <taxon>Nocardioides</taxon>
    </lineage>
</organism>
<evidence type="ECO:0000313" key="5">
    <source>
        <dbReference type="Proteomes" id="UP000199113"/>
    </source>
</evidence>
<dbReference type="InterPro" id="IPR036388">
    <property type="entry name" value="WH-like_DNA-bd_sf"/>
</dbReference>
<evidence type="ECO:0000313" key="3">
    <source>
        <dbReference type="EMBL" id="PKH40624.1"/>
    </source>
</evidence>
<protein>
    <submittedName>
        <fullName evidence="4">ANTAR domain-containing protein</fullName>
    </submittedName>
</protein>
<feature type="region of interest" description="Disordered" evidence="1">
    <location>
        <begin position="1"/>
        <end position="28"/>
    </location>
</feature>
<evidence type="ECO:0000313" key="6">
    <source>
        <dbReference type="Proteomes" id="UP000233565"/>
    </source>
</evidence>
<dbReference type="AlphaFoldDB" id="A0A1I0ZI91"/>